<dbReference type="AlphaFoldDB" id="A0A162ZDU7"/>
<feature type="transmembrane region" description="Helical" evidence="7">
    <location>
        <begin position="651"/>
        <end position="675"/>
    </location>
</feature>
<evidence type="ECO:0000313" key="8">
    <source>
        <dbReference type="EMBL" id="KZM20555.1"/>
    </source>
</evidence>
<feature type="transmembrane region" description="Helical" evidence="7">
    <location>
        <begin position="810"/>
        <end position="830"/>
    </location>
</feature>
<keyword evidence="4 7" id="KW-1133">Transmembrane helix</keyword>
<dbReference type="Gene3D" id="4.10.240.10">
    <property type="entry name" value="Zn(2)-C6 fungal-type DNA-binding domain"/>
    <property type="match status" value="1"/>
</dbReference>
<feature type="region of interest" description="Disordered" evidence="6">
    <location>
        <begin position="46"/>
        <end position="66"/>
    </location>
</feature>
<evidence type="ECO:0008006" key="10">
    <source>
        <dbReference type="Google" id="ProtNLM"/>
    </source>
</evidence>
<organism evidence="8 9">
    <name type="scientific">Didymella rabiei</name>
    <name type="common">Chickpea ascochyta blight fungus</name>
    <name type="synonym">Mycosphaerella rabiei</name>
    <dbReference type="NCBI Taxonomy" id="5454"/>
    <lineage>
        <taxon>Eukaryota</taxon>
        <taxon>Fungi</taxon>
        <taxon>Dikarya</taxon>
        <taxon>Ascomycota</taxon>
        <taxon>Pezizomycotina</taxon>
        <taxon>Dothideomycetes</taxon>
        <taxon>Pleosporomycetidae</taxon>
        <taxon>Pleosporales</taxon>
        <taxon>Pleosporineae</taxon>
        <taxon>Didymellaceae</taxon>
        <taxon>Ascochyta</taxon>
    </lineage>
</organism>
<gene>
    <name evidence="8" type="ORF">ST47_g8298</name>
</gene>
<evidence type="ECO:0000256" key="1">
    <source>
        <dbReference type="ARBA" id="ARBA00004141"/>
    </source>
</evidence>
<evidence type="ECO:0000256" key="2">
    <source>
        <dbReference type="ARBA" id="ARBA00007520"/>
    </source>
</evidence>
<evidence type="ECO:0000256" key="6">
    <source>
        <dbReference type="SAM" id="MobiDB-lite"/>
    </source>
</evidence>
<evidence type="ECO:0000256" key="5">
    <source>
        <dbReference type="ARBA" id="ARBA00023136"/>
    </source>
</evidence>
<comment type="similarity">
    <text evidence="2">Belongs to the major facilitator superfamily. TCR/Tet family.</text>
</comment>
<dbReference type="Gene3D" id="1.20.1250.20">
    <property type="entry name" value="MFS general substrate transporter like domains"/>
    <property type="match status" value="1"/>
</dbReference>
<reference evidence="8 9" key="1">
    <citation type="journal article" date="2016" name="Sci. Rep.">
        <title>Draft genome sequencing and secretome analysis of fungal phytopathogen Ascochyta rabiei provides insight into the necrotrophic effector repertoire.</title>
        <authorList>
            <person name="Verma S."/>
            <person name="Gazara R.K."/>
            <person name="Nizam S."/>
            <person name="Parween S."/>
            <person name="Chattopadhyay D."/>
            <person name="Verma P.K."/>
        </authorList>
    </citation>
    <scope>NUCLEOTIDE SEQUENCE [LARGE SCALE GENOMIC DNA]</scope>
    <source>
        <strain evidence="8 9">ArDII</strain>
    </source>
</reference>
<evidence type="ECO:0000256" key="3">
    <source>
        <dbReference type="ARBA" id="ARBA00022692"/>
    </source>
</evidence>
<feature type="transmembrane region" description="Helical" evidence="7">
    <location>
        <begin position="687"/>
        <end position="720"/>
    </location>
</feature>
<dbReference type="PANTHER" id="PTHR23501">
    <property type="entry name" value="MAJOR FACILITATOR SUPERFAMILY"/>
    <property type="match status" value="1"/>
</dbReference>
<dbReference type="Proteomes" id="UP000076837">
    <property type="component" value="Unassembled WGS sequence"/>
</dbReference>
<feature type="transmembrane region" description="Helical" evidence="7">
    <location>
        <begin position="625"/>
        <end position="645"/>
    </location>
</feature>
<feature type="transmembrane region" description="Helical" evidence="7">
    <location>
        <begin position="726"/>
        <end position="748"/>
    </location>
</feature>
<proteinExistence type="inferred from homology"/>
<keyword evidence="3 7" id="KW-0812">Transmembrane</keyword>
<dbReference type="GO" id="GO:0005886">
    <property type="term" value="C:plasma membrane"/>
    <property type="evidence" value="ECO:0007669"/>
    <property type="project" value="TreeGrafter"/>
</dbReference>
<comment type="subcellular location">
    <subcellularLocation>
        <location evidence="1">Membrane</location>
        <topology evidence="1">Multi-pass membrane protein</topology>
    </subcellularLocation>
</comment>
<protein>
    <recommendedName>
        <fullName evidence="10">Zn(2)-C6 fungal-type domain-containing protein</fullName>
    </recommendedName>
</protein>
<name>A0A162ZDU7_DIDRA</name>
<feature type="transmembrane region" description="Helical" evidence="7">
    <location>
        <begin position="540"/>
        <end position="561"/>
    </location>
</feature>
<dbReference type="GO" id="GO:0022857">
    <property type="term" value="F:transmembrane transporter activity"/>
    <property type="evidence" value="ECO:0007669"/>
    <property type="project" value="TreeGrafter"/>
</dbReference>
<accession>A0A162ZDU7</accession>
<dbReference type="GO" id="GO:0008270">
    <property type="term" value="F:zinc ion binding"/>
    <property type="evidence" value="ECO:0007669"/>
    <property type="project" value="InterPro"/>
</dbReference>
<dbReference type="InterPro" id="IPR036864">
    <property type="entry name" value="Zn2-C6_fun-type_DNA-bd_sf"/>
</dbReference>
<comment type="caution">
    <text evidence="8">The sequence shown here is derived from an EMBL/GenBank/DDBJ whole genome shotgun (WGS) entry which is preliminary data.</text>
</comment>
<feature type="transmembrane region" description="Helical" evidence="7">
    <location>
        <begin position="769"/>
        <end position="790"/>
    </location>
</feature>
<dbReference type="SUPFAM" id="SSF103473">
    <property type="entry name" value="MFS general substrate transporter"/>
    <property type="match status" value="1"/>
</dbReference>
<evidence type="ECO:0000256" key="4">
    <source>
        <dbReference type="ARBA" id="ARBA00022989"/>
    </source>
</evidence>
<dbReference type="GO" id="GO:0000981">
    <property type="term" value="F:DNA-binding transcription factor activity, RNA polymerase II-specific"/>
    <property type="evidence" value="ECO:0007669"/>
    <property type="project" value="InterPro"/>
</dbReference>
<dbReference type="InterPro" id="IPR036259">
    <property type="entry name" value="MFS_trans_sf"/>
</dbReference>
<keyword evidence="9" id="KW-1185">Reference proteome</keyword>
<dbReference type="PANTHER" id="PTHR23501:SF193">
    <property type="entry name" value="MULTIDRUG TRANSPORTER, PUTATIVE (AFU_ORTHOLOGUE AFUA_8G00940)-RELATED"/>
    <property type="match status" value="1"/>
</dbReference>
<sequence length="872" mass="94985">MEAADARQGSAPYGKACTNCVKAKCRCVVRDAGTCERCQRLGKNCTPSTTVRTRGSRRTPASKNSALEEKLDDIVSLLRSRANSNHGRTAETLPTPVSSELSPSDDALEDARHLHLTEEELLVFREHHLPCFPLMNVPADVTAAEVQREKPILSLAIKTLTTKVAVKQVALGRNLRELLTQKIMVDGERSLRLLLSLLISIVWSLSFAHGKPFLGTMIGLARPLISDLKLDRGPHSARCPGSNPPHLVDNEETVTQTNAGRRAYIACFALSVVISTTMKYDAMRWSSQLESACCILSAHSEVEGDLILVALARLSKVALEAGDVYRQVSDDPNSTVHPAFSIMPLKCSLHQAKDSLTSEQLQHSSVITYIYAAEAAIYELALLQPTTLLMRYCDHDLKRIEYLTGLLQTCKACTEHFLAFDLDRITAPMMIMFGYCVKLSYCLLTLQNRGWDTALARLTMDPSLVFERAVQHCENTNDLLKLETGQDSIFKQAADTMRATAPRWRVRTEQDTTSLDLDSLASGIDFGVIDLPSLEFSDDFWLTVPGTFGLLAIVLGSLTLVSSSGPQVNSTLEVFVSRQPYQAILQITTEFNALADVGWYISAYNLAAVPASLSGKLYTRFSKKYPYLTFSLLFELGSLICGLATSSAVFITGWLIAGPGAAGLFNGNFTILSSAVPLDKSPLYTGLLAGGVLTVLCELDLVGFALFAPAAVMFLMALQFGSGEAYAWNSATVIGLVCGAAVMALFFIAWETRMGDRAMIPGRLLRKRVVWTSCVFGSALMCCSIVASNWLPTYFQAVKGEGPTLSGVHILPSILSALMFVVVTGAARILPPAGPSLRYLDSNRCWSCLDADSDNKRNPMGWVSTAEKSGEV</sequence>
<dbReference type="EMBL" id="JYNV01000276">
    <property type="protein sequence ID" value="KZM20555.1"/>
    <property type="molecule type" value="Genomic_DNA"/>
</dbReference>
<evidence type="ECO:0000256" key="7">
    <source>
        <dbReference type="SAM" id="Phobius"/>
    </source>
</evidence>
<feature type="region of interest" description="Disordered" evidence="6">
    <location>
        <begin position="82"/>
        <end position="106"/>
    </location>
</feature>
<keyword evidence="5 7" id="KW-0472">Membrane</keyword>
<evidence type="ECO:0000313" key="9">
    <source>
        <dbReference type="Proteomes" id="UP000076837"/>
    </source>
</evidence>